<gene>
    <name evidence="6" type="ORF">MERR_LOCUS2840</name>
</gene>
<evidence type="ECO:0000256" key="1">
    <source>
        <dbReference type="ARBA" id="ARBA00022729"/>
    </source>
</evidence>
<reference evidence="6" key="1">
    <citation type="submission" date="2020-01" db="EMBL/GenBank/DDBJ databases">
        <authorList>
            <person name="Mishra B."/>
        </authorList>
    </citation>
    <scope>NUCLEOTIDE SEQUENCE [LARGE SCALE GENOMIC DNA]</scope>
</reference>
<dbReference type="PANTHER" id="PTHR36710:SF18">
    <property type="entry name" value="PECTINESTERASE INHIBITOR 5-RELATED"/>
    <property type="match status" value="1"/>
</dbReference>
<dbReference type="InterPro" id="IPR006501">
    <property type="entry name" value="Pectinesterase_inhib_dom"/>
</dbReference>
<name>A0A6D2HQ21_9BRAS</name>
<dbReference type="Proteomes" id="UP000467841">
    <property type="component" value="Unassembled WGS sequence"/>
</dbReference>
<dbReference type="SMART" id="SM00856">
    <property type="entry name" value="PMEI"/>
    <property type="match status" value="1"/>
</dbReference>
<dbReference type="PANTHER" id="PTHR36710">
    <property type="entry name" value="PECTINESTERASE INHIBITOR-LIKE"/>
    <property type="match status" value="1"/>
</dbReference>
<dbReference type="GO" id="GO:0004857">
    <property type="term" value="F:enzyme inhibitor activity"/>
    <property type="evidence" value="ECO:0007669"/>
    <property type="project" value="InterPro"/>
</dbReference>
<dbReference type="InterPro" id="IPR035513">
    <property type="entry name" value="Invertase/methylesterase_inhib"/>
</dbReference>
<feature type="signal peptide" evidence="4">
    <location>
        <begin position="1"/>
        <end position="22"/>
    </location>
</feature>
<dbReference type="Pfam" id="PF04043">
    <property type="entry name" value="PMEI"/>
    <property type="match status" value="1"/>
</dbReference>
<evidence type="ECO:0000313" key="7">
    <source>
        <dbReference type="Proteomes" id="UP000467841"/>
    </source>
</evidence>
<evidence type="ECO:0000259" key="5">
    <source>
        <dbReference type="SMART" id="SM00856"/>
    </source>
</evidence>
<comment type="similarity">
    <text evidence="3">Belongs to the PMEI family.</text>
</comment>
<dbReference type="EMBL" id="CACVBM020000188">
    <property type="protein sequence ID" value="CAA7015605.1"/>
    <property type="molecule type" value="Genomic_DNA"/>
</dbReference>
<proteinExistence type="inferred from homology"/>
<dbReference type="InterPro" id="IPR052421">
    <property type="entry name" value="PCW_Enzyme_Inhibitor"/>
</dbReference>
<evidence type="ECO:0000256" key="2">
    <source>
        <dbReference type="ARBA" id="ARBA00023157"/>
    </source>
</evidence>
<evidence type="ECO:0000313" key="6">
    <source>
        <dbReference type="EMBL" id="CAA7015605.1"/>
    </source>
</evidence>
<dbReference type="NCBIfam" id="TIGR01614">
    <property type="entry name" value="PME_inhib"/>
    <property type="match status" value="1"/>
</dbReference>
<feature type="domain" description="Pectinesterase inhibitor" evidence="5">
    <location>
        <begin position="30"/>
        <end position="172"/>
    </location>
</feature>
<dbReference type="OrthoDB" id="1918674at2759"/>
<keyword evidence="7" id="KW-1185">Reference proteome</keyword>
<evidence type="ECO:0000256" key="4">
    <source>
        <dbReference type="SAM" id="SignalP"/>
    </source>
</evidence>
<dbReference type="SUPFAM" id="SSF101148">
    <property type="entry name" value="Plant invertase/pectin methylesterase inhibitor"/>
    <property type="match status" value="1"/>
</dbReference>
<accession>A0A6D2HQ21</accession>
<dbReference type="AlphaFoldDB" id="A0A6D2HQ21"/>
<protein>
    <recommendedName>
        <fullName evidence="5">Pectinesterase inhibitor domain-containing protein</fullName>
    </recommendedName>
</protein>
<organism evidence="6 7">
    <name type="scientific">Microthlaspi erraticum</name>
    <dbReference type="NCBI Taxonomy" id="1685480"/>
    <lineage>
        <taxon>Eukaryota</taxon>
        <taxon>Viridiplantae</taxon>
        <taxon>Streptophyta</taxon>
        <taxon>Embryophyta</taxon>
        <taxon>Tracheophyta</taxon>
        <taxon>Spermatophyta</taxon>
        <taxon>Magnoliopsida</taxon>
        <taxon>eudicotyledons</taxon>
        <taxon>Gunneridae</taxon>
        <taxon>Pentapetalae</taxon>
        <taxon>rosids</taxon>
        <taxon>malvids</taxon>
        <taxon>Brassicales</taxon>
        <taxon>Brassicaceae</taxon>
        <taxon>Coluteocarpeae</taxon>
        <taxon>Microthlaspi</taxon>
    </lineage>
</organism>
<feature type="chain" id="PRO_5025524985" description="Pectinesterase inhibitor domain-containing protein" evidence="4">
    <location>
        <begin position="23"/>
        <end position="180"/>
    </location>
</feature>
<keyword evidence="2" id="KW-1015">Disulfide bond</keyword>
<keyword evidence="1 4" id="KW-0732">Signal</keyword>
<sequence>MNNIMKLFSIFVVFIQIQIALSQPDQSPPIPNSDIGQLCRANIYPSLCLSTLNLDPRSKTATSVELSVISVDATSKKVNEMLEYLKSVNNNTKNGEDSTRYSICSQAYTMAAKDFLPFAYSLLKDHSFVEARSEMLKVVSASDKCAAQFAGSSPLTQRIKVIHDTADMSADIMRYFIANS</sequence>
<comment type="caution">
    <text evidence="6">The sequence shown here is derived from an EMBL/GenBank/DDBJ whole genome shotgun (WGS) entry which is preliminary data.</text>
</comment>
<evidence type="ECO:0000256" key="3">
    <source>
        <dbReference type="ARBA" id="ARBA00038471"/>
    </source>
</evidence>
<dbReference type="Gene3D" id="1.20.140.40">
    <property type="entry name" value="Invertase/pectin methylesterase inhibitor family protein"/>
    <property type="match status" value="1"/>
</dbReference>